<dbReference type="OrthoDB" id="2381462at2"/>
<feature type="transmembrane region" description="Helical" evidence="1">
    <location>
        <begin position="77"/>
        <end position="94"/>
    </location>
</feature>
<feature type="transmembrane region" description="Helical" evidence="1">
    <location>
        <begin position="136"/>
        <end position="156"/>
    </location>
</feature>
<name>A0A150L8C9_9BACI</name>
<dbReference type="Proteomes" id="UP000075666">
    <property type="component" value="Unassembled WGS sequence"/>
</dbReference>
<organism evidence="2 3">
    <name type="scientific">Heyndrickxia sporothermodurans</name>
    <dbReference type="NCBI Taxonomy" id="46224"/>
    <lineage>
        <taxon>Bacteria</taxon>
        <taxon>Bacillati</taxon>
        <taxon>Bacillota</taxon>
        <taxon>Bacilli</taxon>
        <taxon>Bacillales</taxon>
        <taxon>Bacillaceae</taxon>
        <taxon>Heyndrickxia</taxon>
    </lineage>
</organism>
<keyword evidence="1" id="KW-0472">Membrane</keyword>
<sequence length="169" mass="20217">MLPFPQKFDQNEWCIVISIVISYAIILFLPKRFPLSITILIMLFGTTVARISDYLLAISKLDLYTVMDTEKYELFDLITYILYAPFAYIFVYVYDKYNIKGYWVLLYLLICTIGATFYEHLNKVLHVFNYHGWKLIYSQSVYLFVQCIALLFFHLIRKLHRRTCTQTNR</sequence>
<dbReference type="RefSeq" id="WP_066229458.1">
    <property type="nucleotide sequence ID" value="NZ_JBHJSX010000009.1"/>
</dbReference>
<comment type="caution">
    <text evidence="2">The sequence shown here is derived from an EMBL/GenBank/DDBJ whole genome shotgun (WGS) entry which is preliminary data.</text>
</comment>
<evidence type="ECO:0000256" key="1">
    <source>
        <dbReference type="SAM" id="Phobius"/>
    </source>
</evidence>
<feature type="transmembrane region" description="Helical" evidence="1">
    <location>
        <begin position="12"/>
        <end position="30"/>
    </location>
</feature>
<gene>
    <name evidence="2" type="ORF">B4102_0683</name>
</gene>
<dbReference type="EMBL" id="LQYN01000029">
    <property type="protein sequence ID" value="KYD08603.1"/>
    <property type="molecule type" value="Genomic_DNA"/>
</dbReference>
<accession>A0A150L8C9</accession>
<feature type="transmembrane region" description="Helical" evidence="1">
    <location>
        <begin position="101"/>
        <end position="121"/>
    </location>
</feature>
<dbReference type="PATRIC" id="fig|46224.3.peg.2175"/>
<proteinExistence type="predicted"/>
<keyword evidence="1" id="KW-0812">Transmembrane</keyword>
<evidence type="ECO:0000313" key="2">
    <source>
        <dbReference type="EMBL" id="KYD08603.1"/>
    </source>
</evidence>
<keyword evidence="1" id="KW-1133">Transmembrane helix</keyword>
<keyword evidence="3" id="KW-1185">Reference proteome</keyword>
<reference evidence="2 3" key="1">
    <citation type="submission" date="2016-01" db="EMBL/GenBank/DDBJ databases">
        <title>Genome Sequences of Twelve Sporeforming Bacillus Species Isolated from Foods.</title>
        <authorList>
            <person name="Berendsen E.M."/>
            <person name="Wells-Bennik M.H."/>
            <person name="Krawcyk A.O."/>
            <person name="De Jong A."/>
            <person name="Holsappel S."/>
            <person name="Eijlander R.T."/>
            <person name="Kuipers O.P."/>
        </authorList>
    </citation>
    <scope>NUCLEOTIDE SEQUENCE [LARGE SCALE GENOMIC DNA]</scope>
    <source>
        <strain evidence="2 3">B4102</strain>
    </source>
</reference>
<dbReference type="AlphaFoldDB" id="A0A150L8C9"/>
<protein>
    <submittedName>
        <fullName evidence="2">Uncharacterized protein</fullName>
    </submittedName>
</protein>
<feature type="transmembrane region" description="Helical" evidence="1">
    <location>
        <begin position="37"/>
        <end position="57"/>
    </location>
</feature>
<evidence type="ECO:0000313" key="3">
    <source>
        <dbReference type="Proteomes" id="UP000075666"/>
    </source>
</evidence>